<dbReference type="Proteomes" id="UP000187209">
    <property type="component" value="Unassembled WGS sequence"/>
</dbReference>
<name>A0A1R2CAW5_9CILI</name>
<evidence type="ECO:0000313" key="3">
    <source>
        <dbReference type="Proteomes" id="UP000187209"/>
    </source>
</evidence>
<dbReference type="EMBL" id="MPUH01000215">
    <property type="protein sequence ID" value="OMJ86143.1"/>
    <property type="molecule type" value="Genomic_DNA"/>
</dbReference>
<dbReference type="SUPFAM" id="SSF50978">
    <property type="entry name" value="WD40 repeat-like"/>
    <property type="match status" value="1"/>
</dbReference>
<reference evidence="1 3" key="1">
    <citation type="submission" date="2016-11" db="EMBL/GenBank/DDBJ databases">
        <title>The macronuclear genome of Stentor coeruleus: a giant cell with tiny introns.</title>
        <authorList>
            <person name="Slabodnick M."/>
            <person name="Ruby J.G."/>
            <person name="Reiff S.B."/>
            <person name="Swart E.C."/>
            <person name="Gosai S."/>
            <person name="Prabakaran S."/>
            <person name="Witkowska E."/>
            <person name="Larue G.E."/>
            <person name="Fisher S."/>
            <person name="Freeman R.M."/>
            <person name="Gunawardena J."/>
            <person name="Chu W."/>
            <person name="Stover N.A."/>
            <person name="Gregory B.D."/>
            <person name="Nowacki M."/>
            <person name="Derisi J."/>
            <person name="Roy S.W."/>
            <person name="Marshall W.F."/>
            <person name="Sood P."/>
        </authorList>
    </citation>
    <scope>NUCLEOTIDE SEQUENCE [LARGE SCALE GENOMIC DNA]</scope>
    <source>
        <strain evidence="1">WM001</strain>
    </source>
</reference>
<proteinExistence type="predicted"/>
<organism evidence="1 3">
    <name type="scientific">Stentor coeruleus</name>
    <dbReference type="NCBI Taxonomy" id="5963"/>
    <lineage>
        <taxon>Eukaryota</taxon>
        <taxon>Sar</taxon>
        <taxon>Alveolata</taxon>
        <taxon>Ciliophora</taxon>
        <taxon>Postciliodesmatophora</taxon>
        <taxon>Heterotrichea</taxon>
        <taxon>Heterotrichida</taxon>
        <taxon>Stentoridae</taxon>
        <taxon>Stentor</taxon>
    </lineage>
</organism>
<dbReference type="OrthoDB" id="323431at2759"/>
<protein>
    <submittedName>
        <fullName evidence="1">Uncharacterized protein</fullName>
    </submittedName>
</protein>
<evidence type="ECO:0000313" key="1">
    <source>
        <dbReference type="EMBL" id="OMJ86143.1"/>
    </source>
</evidence>
<gene>
    <name evidence="1" type="ORF">SteCoe_12418</name>
    <name evidence="2" type="ORF">SteCoe_7063</name>
</gene>
<dbReference type="AlphaFoldDB" id="A0A1R2CAW5"/>
<keyword evidence="3" id="KW-1185">Reference proteome</keyword>
<comment type="caution">
    <text evidence="1">The sequence shown here is derived from an EMBL/GenBank/DDBJ whole genome shotgun (WGS) entry which is preliminary data.</text>
</comment>
<sequence>MDLSTIGISVTKLIKASNYVDIYDMIYHQKIVTVLEEKNKSLSLLLSNGKLIKYNPEEPTSKLYVDSIWEQYITCEVLSAILSENYPCIFYLSNNSILYLRSTEGDIHTAQPKHLVASTLTLPQTITSFTYNISKKLVIGISENNIQILCINKKDELVPFAPFQPSCQKFVCENCVIFSKKMANIIYYLDYLQKPVPDNISFNKESSTYYILKKCTIDNKDINESKVHIVSYESELASYDINSQEIFAFLTVQRYLYILKGNKANGTKIPCDDDLIRVRWSSSSMLLFVLSSKSELFVFDSTLNNLSIHSEGKITPFLSLSSDGLLKKIQTFQVSENIICSTSTNLVVCKLLDGYLNPIPSHLRKGNFIEAINCLENVPTDSDFSHGFYLCWKYVFNNLQTENVKSLENLWMRNFHSRLSGPLGSHLLVRLGFKLIHAGFFEAAFLLGRKLRNIRLLNDLAYYADSKGFKGIALLAKHERELMDEEYIAPKTELENLIKITGRTMNPTDYCLLLNDFEEIMSINRISEALGKGGYLEEKNFWEIDLEAYANALMLEGEGKFREALEIYTQHNLTHEINRVNLILQISSKSISAKENVVSMEESKEQ</sequence>
<dbReference type="EMBL" id="MPUH01000100">
    <property type="protein sequence ID" value="OMJ90567.1"/>
    <property type="molecule type" value="Genomic_DNA"/>
</dbReference>
<accession>A0A1R2CAW5</accession>
<evidence type="ECO:0000313" key="2">
    <source>
        <dbReference type="EMBL" id="OMJ90567.1"/>
    </source>
</evidence>
<dbReference type="InterPro" id="IPR036322">
    <property type="entry name" value="WD40_repeat_dom_sf"/>
</dbReference>